<gene>
    <name evidence="1" type="ORF">ACFFF8_17775</name>
</gene>
<evidence type="ECO:0000313" key="1">
    <source>
        <dbReference type="EMBL" id="MFC0686438.1"/>
    </source>
</evidence>
<protein>
    <submittedName>
        <fullName evidence="1">Helix-turn-helix domain-containing protein</fullName>
    </submittedName>
</protein>
<name>A0ABV6SEE4_9SPHN</name>
<dbReference type="RefSeq" id="WP_267223915.1">
    <property type="nucleotide sequence ID" value="NZ_JAPCWC010000028.1"/>
</dbReference>
<dbReference type="Gene3D" id="1.10.260.40">
    <property type="entry name" value="lambda repressor-like DNA-binding domains"/>
    <property type="match status" value="1"/>
</dbReference>
<dbReference type="Proteomes" id="UP001589858">
    <property type="component" value="Unassembled WGS sequence"/>
</dbReference>
<accession>A0ABV6SEE4</accession>
<organism evidence="1 2">
    <name type="scientific">Novosphingobium clariflavum</name>
    <dbReference type="NCBI Taxonomy" id="2029884"/>
    <lineage>
        <taxon>Bacteria</taxon>
        <taxon>Pseudomonadati</taxon>
        <taxon>Pseudomonadota</taxon>
        <taxon>Alphaproteobacteria</taxon>
        <taxon>Sphingomonadales</taxon>
        <taxon>Sphingomonadaceae</taxon>
        <taxon>Novosphingobium</taxon>
    </lineage>
</organism>
<keyword evidence="2" id="KW-1185">Reference proteome</keyword>
<reference evidence="1 2" key="1">
    <citation type="submission" date="2024-09" db="EMBL/GenBank/DDBJ databases">
        <authorList>
            <person name="Sun Q."/>
            <person name="Mori K."/>
        </authorList>
    </citation>
    <scope>NUCLEOTIDE SEQUENCE [LARGE SCALE GENOMIC DNA]</scope>
    <source>
        <strain evidence="1 2">CICC 11035S</strain>
    </source>
</reference>
<sequence length="94" mass="10908">MLPPLHPEDIKSKLRQRYGTIGKFERLKGLPYRMVSQLLIGKASMRAAEAVADELDIPVHRVNSHYAELYYNLSTTPRHRRKQDQVHRLSDKVA</sequence>
<comment type="caution">
    <text evidence="1">The sequence shown here is derived from an EMBL/GenBank/DDBJ whole genome shotgun (WGS) entry which is preliminary data.</text>
</comment>
<evidence type="ECO:0000313" key="2">
    <source>
        <dbReference type="Proteomes" id="UP001589858"/>
    </source>
</evidence>
<dbReference type="EMBL" id="JBHLTM010000067">
    <property type="protein sequence ID" value="MFC0686438.1"/>
    <property type="molecule type" value="Genomic_DNA"/>
</dbReference>
<dbReference type="InterPro" id="IPR010982">
    <property type="entry name" value="Lambda_DNA-bd_dom_sf"/>
</dbReference>
<proteinExistence type="predicted"/>